<evidence type="ECO:0000313" key="5">
    <source>
        <dbReference type="Proteomes" id="UP000562352"/>
    </source>
</evidence>
<gene>
    <name evidence="4" type="ORF">FHS22_000670</name>
</gene>
<feature type="domain" description="Rhodanese" evidence="3">
    <location>
        <begin position="4"/>
        <end position="36"/>
    </location>
</feature>
<evidence type="ECO:0000256" key="1">
    <source>
        <dbReference type="ARBA" id="ARBA00006328"/>
    </source>
</evidence>
<dbReference type="AlphaFoldDB" id="A0A841CSM6"/>
<dbReference type="Pfam" id="PF05368">
    <property type="entry name" value="NmrA"/>
    <property type="match status" value="1"/>
</dbReference>
<organism evidence="4 5">
    <name type="scientific">Planomonospora venezuelensis</name>
    <dbReference type="NCBI Taxonomy" id="1999"/>
    <lineage>
        <taxon>Bacteria</taxon>
        <taxon>Bacillati</taxon>
        <taxon>Actinomycetota</taxon>
        <taxon>Actinomycetes</taxon>
        <taxon>Streptosporangiales</taxon>
        <taxon>Streptosporangiaceae</taxon>
        <taxon>Planomonospora</taxon>
    </lineage>
</organism>
<dbReference type="PROSITE" id="PS50206">
    <property type="entry name" value="RHODANESE_3"/>
    <property type="match status" value="1"/>
</dbReference>
<accession>A0A841CSM6</accession>
<dbReference type="PANTHER" id="PTHR42748:SF7">
    <property type="entry name" value="NMRA LIKE REDOX SENSOR 1-RELATED"/>
    <property type="match status" value="1"/>
</dbReference>
<protein>
    <submittedName>
        <fullName evidence="4">Uncharacterized protein YbjT (DUF2867 family)</fullName>
    </submittedName>
</protein>
<reference evidence="4 5" key="1">
    <citation type="submission" date="2020-08" db="EMBL/GenBank/DDBJ databases">
        <title>Genomic Encyclopedia of Type Strains, Phase III (KMG-III): the genomes of soil and plant-associated and newly described type strains.</title>
        <authorList>
            <person name="Whitman W."/>
        </authorList>
    </citation>
    <scope>NUCLEOTIDE SEQUENCE [LARGE SCALE GENOMIC DNA]</scope>
    <source>
        <strain evidence="4 5">CECT 3303</strain>
    </source>
</reference>
<dbReference type="SUPFAM" id="SSF51735">
    <property type="entry name" value="NAD(P)-binding Rossmann-fold domains"/>
    <property type="match status" value="1"/>
</dbReference>
<dbReference type="InterPro" id="IPR051164">
    <property type="entry name" value="NmrA-like_oxidored"/>
</dbReference>
<evidence type="ECO:0000313" key="4">
    <source>
        <dbReference type="EMBL" id="MBB5961432.1"/>
    </source>
</evidence>
<name>A0A841CSM6_PLAVE</name>
<dbReference type="Gene3D" id="3.40.50.720">
    <property type="entry name" value="NAD(P)-binding Rossmann-like Domain"/>
    <property type="match status" value="1"/>
</dbReference>
<dbReference type="InterPro" id="IPR036291">
    <property type="entry name" value="NAD(P)-bd_dom_sf"/>
</dbReference>
<evidence type="ECO:0000259" key="3">
    <source>
        <dbReference type="PROSITE" id="PS50206"/>
    </source>
</evidence>
<dbReference type="InterPro" id="IPR008030">
    <property type="entry name" value="NmrA-like"/>
</dbReference>
<dbReference type="RefSeq" id="WP_184938231.1">
    <property type="nucleotide sequence ID" value="NZ_BAAAWZ010000001.1"/>
</dbReference>
<keyword evidence="2" id="KW-0521">NADP</keyword>
<dbReference type="Proteomes" id="UP000562352">
    <property type="component" value="Unassembled WGS sequence"/>
</dbReference>
<proteinExistence type="inferred from homology"/>
<comment type="similarity">
    <text evidence="1">Belongs to the NmrA-type oxidoreductase family.</text>
</comment>
<evidence type="ECO:0000256" key="2">
    <source>
        <dbReference type="ARBA" id="ARBA00022857"/>
    </source>
</evidence>
<keyword evidence="5" id="KW-1185">Reference proteome</keyword>
<dbReference type="InterPro" id="IPR001763">
    <property type="entry name" value="Rhodanese-like_dom"/>
</dbReference>
<comment type="caution">
    <text evidence="4">The sequence shown here is derived from an EMBL/GenBank/DDBJ whole genome shotgun (WGS) entry which is preliminary data.</text>
</comment>
<sequence length="274" mass="28486">MTSKTVAVHGATGVQGSHIARRLRAAGYEVRPLDTRSADLTDPHSLVRAYGSAGAVVVHLPLVFAPVAVAYAETLLTALAKAGIARAVFNPGMALPPEPVGVPYVDARIMLARRLPDAVGKASVIGPAGTYLENLLMPWSVRRVREEGEVAYPLPAGAPMPWVTLDDVGDAVAAALGEDHPAAVSVLAGPPITGERVAAAVGAAAGRQTRWNEVTPEEYRRLLEPVLGGDAAAGVAEVYRQAAAAPPPPPPPAGILRPAPTTVERWAARQDWTA</sequence>
<dbReference type="PANTHER" id="PTHR42748">
    <property type="entry name" value="NITROGEN METABOLITE REPRESSION PROTEIN NMRA FAMILY MEMBER"/>
    <property type="match status" value="1"/>
</dbReference>
<dbReference type="EMBL" id="JACHJJ010000001">
    <property type="protein sequence ID" value="MBB5961432.1"/>
    <property type="molecule type" value="Genomic_DNA"/>
</dbReference>